<protein>
    <submittedName>
        <fullName evidence="1">Uncharacterized protein</fullName>
    </submittedName>
</protein>
<dbReference type="EMBL" id="UINC01051777">
    <property type="protein sequence ID" value="SVB66339.1"/>
    <property type="molecule type" value="Genomic_DNA"/>
</dbReference>
<evidence type="ECO:0000313" key="1">
    <source>
        <dbReference type="EMBL" id="SVB66339.1"/>
    </source>
</evidence>
<gene>
    <name evidence="1" type="ORF">METZ01_LOCUS219193</name>
</gene>
<proteinExistence type="predicted"/>
<name>A0A382FUL8_9ZZZZ</name>
<organism evidence="1">
    <name type="scientific">marine metagenome</name>
    <dbReference type="NCBI Taxonomy" id="408172"/>
    <lineage>
        <taxon>unclassified sequences</taxon>
        <taxon>metagenomes</taxon>
        <taxon>ecological metagenomes</taxon>
    </lineage>
</organism>
<accession>A0A382FUL8</accession>
<reference evidence="1" key="1">
    <citation type="submission" date="2018-05" db="EMBL/GenBank/DDBJ databases">
        <authorList>
            <person name="Lanie J.A."/>
            <person name="Ng W.-L."/>
            <person name="Kazmierczak K.M."/>
            <person name="Andrzejewski T.M."/>
            <person name="Davidsen T.M."/>
            <person name="Wayne K.J."/>
            <person name="Tettelin H."/>
            <person name="Glass J.I."/>
            <person name="Rusch D."/>
            <person name="Podicherti R."/>
            <person name="Tsui H.-C.T."/>
            <person name="Winkler M.E."/>
        </authorList>
    </citation>
    <scope>NUCLEOTIDE SEQUENCE</scope>
</reference>
<dbReference type="AlphaFoldDB" id="A0A382FUL8"/>
<sequence>MGKTYRKAPTDKSKKRKKRIWKKFQIRNALKEVVHDYEDEKKMSELSDEYLQADS</sequence>